<dbReference type="Proteomes" id="UP000186601">
    <property type="component" value="Unassembled WGS sequence"/>
</dbReference>
<protein>
    <submittedName>
        <fullName evidence="2">Uncharacterized protein</fullName>
    </submittedName>
</protein>
<accession>A0A2R6RVM5</accession>
<gene>
    <name evidence="2" type="ORF">PHLCEN_2v1901</name>
</gene>
<feature type="region of interest" description="Disordered" evidence="1">
    <location>
        <begin position="107"/>
        <end position="133"/>
    </location>
</feature>
<dbReference type="AlphaFoldDB" id="A0A2R6RVM5"/>
<organism evidence="2 3">
    <name type="scientific">Hermanssonia centrifuga</name>
    <dbReference type="NCBI Taxonomy" id="98765"/>
    <lineage>
        <taxon>Eukaryota</taxon>
        <taxon>Fungi</taxon>
        <taxon>Dikarya</taxon>
        <taxon>Basidiomycota</taxon>
        <taxon>Agaricomycotina</taxon>
        <taxon>Agaricomycetes</taxon>
        <taxon>Polyporales</taxon>
        <taxon>Meruliaceae</taxon>
        <taxon>Hermanssonia</taxon>
    </lineage>
</organism>
<name>A0A2R6RVM5_9APHY</name>
<comment type="caution">
    <text evidence="2">The sequence shown here is derived from an EMBL/GenBank/DDBJ whole genome shotgun (WGS) entry which is preliminary data.</text>
</comment>
<keyword evidence="3" id="KW-1185">Reference proteome</keyword>
<sequence>MKPPRINVNQPSEETTPFTLVIPFTLSPEGGFPCVHFDDALGMYDNISQKQYQDWRNFPRTSEAECVLVQVYNQGPPAPKMARAVTDKIKHTLTCLIGYNKAMISYPTPMNPSNRDSKGETKAAPHSEHTTLS</sequence>
<feature type="compositionally biased region" description="Basic and acidic residues" evidence="1">
    <location>
        <begin position="115"/>
        <end position="133"/>
    </location>
</feature>
<reference evidence="2 3" key="1">
    <citation type="submission" date="2018-02" db="EMBL/GenBank/DDBJ databases">
        <title>Genome sequence of the basidiomycete white-rot fungus Phlebia centrifuga.</title>
        <authorList>
            <person name="Granchi Z."/>
            <person name="Peng M."/>
            <person name="de Vries R.P."/>
            <person name="Hilden K."/>
            <person name="Makela M.R."/>
            <person name="Grigoriev I."/>
            <person name="Riley R."/>
        </authorList>
    </citation>
    <scope>NUCLEOTIDE SEQUENCE [LARGE SCALE GENOMIC DNA]</scope>
    <source>
        <strain evidence="2 3">FBCC195</strain>
    </source>
</reference>
<evidence type="ECO:0000313" key="3">
    <source>
        <dbReference type="Proteomes" id="UP000186601"/>
    </source>
</evidence>
<proteinExistence type="predicted"/>
<evidence type="ECO:0000256" key="1">
    <source>
        <dbReference type="SAM" id="MobiDB-lite"/>
    </source>
</evidence>
<evidence type="ECO:0000313" key="2">
    <source>
        <dbReference type="EMBL" id="PSS34056.1"/>
    </source>
</evidence>
<dbReference type="EMBL" id="MLYV02000161">
    <property type="protein sequence ID" value="PSS34056.1"/>
    <property type="molecule type" value="Genomic_DNA"/>
</dbReference>